<dbReference type="Pfam" id="PF12770">
    <property type="entry name" value="CHAT"/>
    <property type="match status" value="1"/>
</dbReference>
<evidence type="ECO:0000259" key="1">
    <source>
        <dbReference type="Pfam" id="PF12770"/>
    </source>
</evidence>
<evidence type="ECO:0000313" key="2">
    <source>
        <dbReference type="EMBL" id="MFG6417350.1"/>
    </source>
</evidence>
<comment type="caution">
    <text evidence="2">The sequence shown here is derived from an EMBL/GenBank/DDBJ whole genome shotgun (WGS) entry which is preliminary data.</text>
</comment>
<name>A0ABW7EYR0_9BURK</name>
<feature type="domain" description="CHAT" evidence="1">
    <location>
        <begin position="216"/>
        <end position="348"/>
    </location>
</feature>
<gene>
    <name evidence="2" type="ORF">ACG02S_26005</name>
</gene>
<dbReference type="InterPro" id="IPR024983">
    <property type="entry name" value="CHAT_dom"/>
</dbReference>
<dbReference type="RefSeq" id="WP_394473408.1">
    <property type="nucleotide sequence ID" value="NZ_JBIGHY010000024.1"/>
</dbReference>
<sequence>MRTVLSVDTYGERDPVTQADKLIIKVLRSPVQVADSGRSLDFNFGTAHLPNYGTASAVKARGQHLRDSLNQHPAIAEVLKFLDGTQLPDVKPIYVVLNQSSAELIEWETLWGGNEGSFVALDSRWPVGRMADPSSSLYRPPGRFELPIRVMLVISAYAIADQLREWTAFVGNLASARKLGLPLEVQVKVGDADLRDRIQSQIDADGLREVNVSMLDTTPARLAKATEDFNPHVLHFFCHGRSDISAQSLELAHGGDYADPDATRGSLNLMRKNLEQLATRLTNPWLLVINSCNGGKAAGSLNSLAHSATSAGFPSAVAMLEPVDAEDAYEFTSAFYGALFTLFSKAKADINAHGEAVIEWGAAMAEARIAIRDLHGNGTEDTNREWSLPALYVRGIEPFVLRAPAGPVPAPHLGLGAELGPAAPAAGAPAAGPIAKDPGPVAAPAPSADVLKDEERTYLLKSRIVAEWLTSAGGVQTREEQAAVIQNVLADVPAEYWPVLDEAPANG</sequence>
<keyword evidence="3" id="KW-1185">Reference proteome</keyword>
<dbReference type="Proteomes" id="UP001606300">
    <property type="component" value="Unassembled WGS sequence"/>
</dbReference>
<accession>A0ABW7EYR0</accession>
<evidence type="ECO:0000313" key="3">
    <source>
        <dbReference type="Proteomes" id="UP001606300"/>
    </source>
</evidence>
<dbReference type="EMBL" id="JBIGHY010000024">
    <property type="protein sequence ID" value="MFG6417350.1"/>
    <property type="molecule type" value="Genomic_DNA"/>
</dbReference>
<proteinExistence type="predicted"/>
<organism evidence="2 3">
    <name type="scientific">Pelomonas dachongensis</name>
    <dbReference type="NCBI Taxonomy" id="3299029"/>
    <lineage>
        <taxon>Bacteria</taxon>
        <taxon>Pseudomonadati</taxon>
        <taxon>Pseudomonadota</taxon>
        <taxon>Betaproteobacteria</taxon>
        <taxon>Burkholderiales</taxon>
        <taxon>Sphaerotilaceae</taxon>
        <taxon>Roseateles</taxon>
    </lineage>
</organism>
<protein>
    <submittedName>
        <fullName evidence="2">CHAT domain-containing protein</fullName>
    </submittedName>
</protein>
<reference evidence="2 3" key="1">
    <citation type="submission" date="2024-09" db="EMBL/GenBank/DDBJ databases">
        <title>Novel species of the genus Pelomonas and Roseateles isolated from streams.</title>
        <authorList>
            <person name="Lu H."/>
        </authorList>
    </citation>
    <scope>NUCLEOTIDE SEQUENCE [LARGE SCALE GENOMIC DNA]</scope>
    <source>
        <strain evidence="2 3">DC23W</strain>
    </source>
</reference>